<feature type="signal peptide" evidence="1">
    <location>
        <begin position="1"/>
        <end position="17"/>
    </location>
</feature>
<keyword evidence="1" id="KW-0732">Signal</keyword>
<reference evidence="2 3" key="1">
    <citation type="submission" date="2024-02" db="EMBL/GenBank/DDBJ databases">
        <authorList>
            <person name="Chen Y."/>
            <person name="Shah S."/>
            <person name="Dougan E. K."/>
            <person name="Thang M."/>
            <person name="Chan C."/>
        </authorList>
    </citation>
    <scope>NUCLEOTIDE SEQUENCE [LARGE SCALE GENOMIC DNA]</scope>
</reference>
<name>A0ABP0K9Z5_9DINO</name>
<accession>A0ABP0K9Z5</accession>
<protein>
    <submittedName>
        <fullName evidence="2">Uncharacterized protein</fullName>
    </submittedName>
</protein>
<feature type="chain" id="PRO_5047239326" evidence="1">
    <location>
        <begin position="18"/>
        <end position="177"/>
    </location>
</feature>
<comment type="caution">
    <text evidence="2">The sequence shown here is derived from an EMBL/GenBank/DDBJ whole genome shotgun (WGS) entry which is preliminary data.</text>
</comment>
<dbReference type="EMBL" id="CAXAMN010007969">
    <property type="protein sequence ID" value="CAK9023498.1"/>
    <property type="molecule type" value="Genomic_DNA"/>
</dbReference>
<sequence>MPFLYHVTMCAFVVLQACPYDLEVGGETTHSDGSGQMRMRKHYAVHDLQPLVTSCAMREDCSGLWPPDASLLEDLCIWQPLGPTPSFDPSLSPSIPPGHHGRIALLHEKPLRGTWELNQDDQDWRRWLWAEVCVFLIGEGLCRGPAMKEGRCHEVSREKKLGDYSGEAMSGVERHES</sequence>
<evidence type="ECO:0000313" key="2">
    <source>
        <dbReference type="EMBL" id="CAK9023498.1"/>
    </source>
</evidence>
<evidence type="ECO:0000256" key="1">
    <source>
        <dbReference type="SAM" id="SignalP"/>
    </source>
</evidence>
<gene>
    <name evidence="2" type="ORF">CCMP2556_LOCUS15254</name>
</gene>
<dbReference type="Proteomes" id="UP001642484">
    <property type="component" value="Unassembled WGS sequence"/>
</dbReference>
<keyword evidence="3" id="KW-1185">Reference proteome</keyword>
<proteinExistence type="predicted"/>
<evidence type="ECO:0000313" key="3">
    <source>
        <dbReference type="Proteomes" id="UP001642484"/>
    </source>
</evidence>
<organism evidence="2 3">
    <name type="scientific">Durusdinium trenchii</name>
    <dbReference type="NCBI Taxonomy" id="1381693"/>
    <lineage>
        <taxon>Eukaryota</taxon>
        <taxon>Sar</taxon>
        <taxon>Alveolata</taxon>
        <taxon>Dinophyceae</taxon>
        <taxon>Suessiales</taxon>
        <taxon>Symbiodiniaceae</taxon>
        <taxon>Durusdinium</taxon>
    </lineage>
</organism>